<dbReference type="Proteomes" id="UP000253090">
    <property type="component" value="Unassembled WGS sequence"/>
</dbReference>
<proteinExistence type="predicted"/>
<dbReference type="Gene3D" id="3.40.1580.10">
    <property type="entry name" value="SMI1/KNR4-like"/>
    <property type="match status" value="1"/>
</dbReference>
<sequence>MMDHFKSLFRKNSRAPQTSEFIQKVTMMLEEYKSLYPEHCPYVLNERLSMSQVEQFESAAGITLPQDYRDFLIHIGNGAAKKRQIPLSLSHAKDCLESCLQEETGLECIGHAFSAESCNKAFHEDYEDMDEDMDDDAAKEHYNRLYREALQGTLTLHNDGCGYYIVMIVSGESAGQLYYIDTCHGQGIHKVSDSFADYYLKWLGRQILEKQASLEQNDKFDCVITEVKLGGNVRDLTVTKSESPYEFQFEFFCPGDFAREGDSTDLTQAHDRLVISLYMKYESYSPLEYKKLEGSFGPQSLQPDNSSDRPLQLIGARSEHIVIGQVRRLFKYNTGELSFPLYVEGLEQEILIQGLDIPDLAVGDVLQIQGRLCGEVYRIRR</sequence>
<accession>A0A369BGR6</accession>
<comment type="caution">
    <text evidence="2">The sequence shown here is derived from an EMBL/GenBank/DDBJ whole genome shotgun (WGS) entry which is preliminary data.</text>
</comment>
<organism evidence="2 3">
    <name type="scientific">Fontibacillus phaseoli</name>
    <dbReference type="NCBI Taxonomy" id="1416533"/>
    <lineage>
        <taxon>Bacteria</taxon>
        <taxon>Bacillati</taxon>
        <taxon>Bacillota</taxon>
        <taxon>Bacilli</taxon>
        <taxon>Bacillales</taxon>
        <taxon>Paenibacillaceae</taxon>
        <taxon>Fontibacillus</taxon>
    </lineage>
</organism>
<keyword evidence="3" id="KW-1185">Reference proteome</keyword>
<dbReference type="InterPro" id="IPR037883">
    <property type="entry name" value="Knr4/Smi1-like_sf"/>
</dbReference>
<name>A0A369BGR6_9BACL</name>
<dbReference type="Pfam" id="PF09346">
    <property type="entry name" value="SMI1_KNR4"/>
    <property type="match status" value="1"/>
</dbReference>
<evidence type="ECO:0000259" key="1">
    <source>
        <dbReference type="SMART" id="SM00860"/>
    </source>
</evidence>
<dbReference type="AlphaFoldDB" id="A0A369BGR6"/>
<dbReference type="InterPro" id="IPR018958">
    <property type="entry name" value="Knr4/Smi1-like_dom"/>
</dbReference>
<dbReference type="EMBL" id="QPJW01000003">
    <property type="protein sequence ID" value="RCX20742.1"/>
    <property type="molecule type" value="Genomic_DNA"/>
</dbReference>
<evidence type="ECO:0000313" key="3">
    <source>
        <dbReference type="Proteomes" id="UP000253090"/>
    </source>
</evidence>
<reference evidence="2 3" key="1">
    <citation type="submission" date="2018-07" db="EMBL/GenBank/DDBJ databases">
        <title>Genomic Encyclopedia of Type Strains, Phase III (KMG-III): the genomes of soil and plant-associated and newly described type strains.</title>
        <authorList>
            <person name="Whitman W."/>
        </authorList>
    </citation>
    <scope>NUCLEOTIDE SEQUENCE [LARGE SCALE GENOMIC DNA]</scope>
    <source>
        <strain evidence="2 3">CECT 8333</strain>
    </source>
</reference>
<feature type="domain" description="Knr4/Smi1-like" evidence="1">
    <location>
        <begin position="47"/>
        <end position="201"/>
    </location>
</feature>
<dbReference type="RefSeq" id="WP_245954758.1">
    <property type="nucleotide sequence ID" value="NZ_QPJW01000003.1"/>
</dbReference>
<evidence type="ECO:0000313" key="2">
    <source>
        <dbReference type="EMBL" id="RCX20742.1"/>
    </source>
</evidence>
<gene>
    <name evidence="2" type="ORF">DFP94_103475</name>
</gene>
<protein>
    <submittedName>
        <fullName evidence="2">SMI1/KNR4 family protein SUKH-1</fullName>
    </submittedName>
</protein>
<dbReference type="SUPFAM" id="SSF160631">
    <property type="entry name" value="SMI1/KNR4-like"/>
    <property type="match status" value="1"/>
</dbReference>
<dbReference type="SMART" id="SM00860">
    <property type="entry name" value="SMI1_KNR4"/>
    <property type="match status" value="1"/>
</dbReference>